<dbReference type="InterPro" id="IPR015943">
    <property type="entry name" value="WD40/YVTN_repeat-like_dom_sf"/>
</dbReference>
<evidence type="ECO:0000256" key="1">
    <source>
        <dbReference type="SAM" id="SignalP"/>
    </source>
</evidence>
<feature type="chain" id="PRO_5046625421" evidence="1">
    <location>
        <begin position="29"/>
        <end position="659"/>
    </location>
</feature>
<comment type="caution">
    <text evidence="2">The sequence shown here is derived from an EMBL/GenBank/DDBJ whole genome shotgun (WGS) entry which is preliminary data.</text>
</comment>
<evidence type="ECO:0000313" key="3">
    <source>
        <dbReference type="Proteomes" id="UP001165580"/>
    </source>
</evidence>
<gene>
    <name evidence="2" type="ORF">NVV95_14900</name>
</gene>
<evidence type="ECO:0000313" key="2">
    <source>
        <dbReference type="EMBL" id="MCS5715836.1"/>
    </source>
</evidence>
<feature type="signal peptide" evidence="1">
    <location>
        <begin position="1"/>
        <end position="28"/>
    </location>
</feature>
<dbReference type="InterPro" id="IPR051200">
    <property type="entry name" value="Host-pathogen_enzymatic-act"/>
</dbReference>
<accession>A0ABT2GI99</accession>
<dbReference type="EMBL" id="JANTEZ010000006">
    <property type="protein sequence ID" value="MCS5715836.1"/>
    <property type="molecule type" value="Genomic_DNA"/>
</dbReference>
<dbReference type="RefSeq" id="WP_259487347.1">
    <property type="nucleotide sequence ID" value="NZ_JANTEZ010000006.1"/>
</dbReference>
<dbReference type="SUPFAM" id="SSF51004">
    <property type="entry name" value="C-terminal (heme d1) domain of cytochrome cd1-nitrite reductase"/>
    <property type="match status" value="1"/>
</dbReference>
<dbReference type="Pfam" id="PF04122">
    <property type="entry name" value="CW_binding_2"/>
    <property type="match status" value="3"/>
</dbReference>
<proteinExistence type="predicted"/>
<keyword evidence="1" id="KW-0732">Signal</keyword>
<sequence length="659" mass="66943">MISRVRVVAMAVAVVVMGGVAGVPAAGAEEPGASASSAPVPFVREKFELPGGKPAGNDLAVDPVSRQLYLAGDSTRGVSVFDTVTRRFKSSITIGGDRANLTSIAVDSGLGRALVLDDDDETISAIDVTTNTVIGRIPLLGPGETFRPQSITIDQTAHRAYVVNWDAAFLSVIDVKSLKVIGVIDEFGGIEDGSMAAGVDEALHKGYVSNGRSGVISVFDTRTGGSLASIAGGGMFPVDVDVDSFNHRAYVANAWSKTVTVIDTTHDVVVTTVAVGDEPVKVSVDPSTRLVYVSNNQDDTVSVIDGSVDRVITTFERSGPFGVGEHPSTTAIDPTTSTAYILAGFDAAIVVVGSGRVGESSIGRVAGADRYGTAAAVSRETYARGVPVAYVASGAAFPDALSGGAAAAKLGGPVLVTPSGVPEVVAAELDRLDPGRIVVLGGALAVGEAVVDALESYAPVVERVGGADRFAVSAAVSATTFAEHPAVAYVASGVTFPDALAGGAAAGRNGGPVLLVTKEGVPGPVAAELGRLKPERIVLLGGREAVSAAVEAELAAIAPTTRLAGADRFDVSAGISHEVFRAMQTDTVYIASGETFPDALAGAPAAVTDYAPVLLVRRDAVPAATAAELDRLRPSRIVVLGGPAAISDATMAELATHLR</sequence>
<name>A0ABT2GI99_9MICO</name>
<dbReference type="InterPro" id="IPR007253">
    <property type="entry name" value="Cell_wall-bd_2"/>
</dbReference>
<reference evidence="2" key="1">
    <citation type="submission" date="2022-08" db="EMBL/GenBank/DDBJ databases">
        <authorList>
            <person name="Deng Y."/>
            <person name="Han X.-F."/>
            <person name="Zhang Y.-Q."/>
        </authorList>
    </citation>
    <scope>NUCLEOTIDE SEQUENCE</scope>
    <source>
        <strain evidence="2">CPCC 205716</strain>
    </source>
</reference>
<dbReference type="PANTHER" id="PTHR47197">
    <property type="entry name" value="PROTEIN NIRF"/>
    <property type="match status" value="1"/>
</dbReference>
<protein>
    <submittedName>
        <fullName evidence="2">Cell wall-binding repeat-containing protein</fullName>
    </submittedName>
</protein>
<dbReference type="Gene3D" id="2.130.10.10">
    <property type="entry name" value="YVTN repeat-like/Quinoprotein amine dehydrogenase"/>
    <property type="match status" value="2"/>
</dbReference>
<organism evidence="2 3">
    <name type="scientific">Herbiconiux gentiana</name>
    <dbReference type="NCBI Taxonomy" id="2970912"/>
    <lineage>
        <taxon>Bacteria</taxon>
        <taxon>Bacillati</taxon>
        <taxon>Actinomycetota</taxon>
        <taxon>Actinomycetes</taxon>
        <taxon>Micrococcales</taxon>
        <taxon>Microbacteriaceae</taxon>
        <taxon>Herbiconiux</taxon>
    </lineage>
</organism>
<dbReference type="Proteomes" id="UP001165580">
    <property type="component" value="Unassembled WGS sequence"/>
</dbReference>
<dbReference type="PANTHER" id="PTHR47197:SF3">
    <property type="entry name" value="DIHYDRO-HEME D1 DEHYDROGENASE"/>
    <property type="match status" value="1"/>
</dbReference>
<keyword evidence="3" id="KW-1185">Reference proteome</keyword>
<dbReference type="InterPro" id="IPR011048">
    <property type="entry name" value="Haem_d1_sf"/>
</dbReference>